<gene>
    <name evidence="1" type="ORF">H634G_11285</name>
</gene>
<evidence type="ECO:0000313" key="2">
    <source>
        <dbReference type="Proteomes" id="UP000054544"/>
    </source>
</evidence>
<reference evidence="2" key="1">
    <citation type="journal article" date="2014" name="BMC Genomics">
        <title>The genome sequence of the biocontrol fungus Metarhizium anisopliae and comparative genomics of Metarhizium species.</title>
        <authorList>
            <person name="Pattemore J.A."/>
            <person name="Hane J.K."/>
            <person name="Williams A.H."/>
            <person name="Wilson B.A."/>
            <person name="Stodart B.J."/>
            <person name="Ash G.J."/>
        </authorList>
    </citation>
    <scope>NUCLEOTIDE SEQUENCE [LARGE SCALE GENOMIC DNA]</scope>
    <source>
        <strain evidence="2">BRIP 53293</strain>
    </source>
</reference>
<accession>A0A0D9NHR4</accession>
<dbReference type="AlphaFoldDB" id="A0A0D9NHR4"/>
<organism evidence="1 2">
    <name type="scientific">Metarhizium anisopliae BRIP 53293</name>
    <dbReference type="NCBI Taxonomy" id="1291518"/>
    <lineage>
        <taxon>Eukaryota</taxon>
        <taxon>Fungi</taxon>
        <taxon>Dikarya</taxon>
        <taxon>Ascomycota</taxon>
        <taxon>Pezizomycotina</taxon>
        <taxon>Sordariomycetes</taxon>
        <taxon>Hypocreomycetidae</taxon>
        <taxon>Hypocreales</taxon>
        <taxon>Clavicipitaceae</taxon>
        <taxon>Metarhizium</taxon>
    </lineage>
</organism>
<evidence type="ECO:0000313" key="1">
    <source>
        <dbReference type="EMBL" id="KJK73481.1"/>
    </source>
</evidence>
<keyword evidence="2" id="KW-1185">Reference proteome</keyword>
<dbReference type="Proteomes" id="UP000054544">
    <property type="component" value="Unassembled WGS sequence"/>
</dbReference>
<dbReference type="EMBL" id="KE384825">
    <property type="protein sequence ID" value="KJK73481.1"/>
    <property type="molecule type" value="Genomic_DNA"/>
</dbReference>
<protein>
    <submittedName>
        <fullName evidence="1">Uncharacterized protein</fullName>
    </submittedName>
</protein>
<proteinExistence type="predicted"/>
<sequence length="60" mass="6736">MTTVMTSGLLRLCTKLVEYRARKCLSVDGDKSIVKIPFVIRAFNGSIPKPRYAKASNFEN</sequence>
<name>A0A0D9NHR4_METAN</name>